<evidence type="ECO:0000256" key="4">
    <source>
        <dbReference type="RuleBase" id="RU367119"/>
    </source>
</evidence>
<comment type="function">
    <text evidence="4">Involved in the system for phosphate transport across the cytoplasmic membrane.</text>
</comment>
<dbReference type="Proteomes" id="UP000178602">
    <property type="component" value="Unassembled WGS sequence"/>
</dbReference>
<evidence type="ECO:0000256" key="2">
    <source>
        <dbReference type="ARBA" id="ARBA00022448"/>
    </source>
</evidence>
<dbReference type="InterPro" id="IPR050811">
    <property type="entry name" value="Phosphate_ABC_transporter"/>
</dbReference>
<keyword evidence="3" id="KW-0732">Signal</keyword>
<organism evidence="6 7">
    <name type="scientific">candidate division WOR-1 bacterium RIFOXYC12_FULL_54_18</name>
    <dbReference type="NCBI Taxonomy" id="1802584"/>
    <lineage>
        <taxon>Bacteria</taxon>
        <taxon>Bacillati</taxon>
        <taxon>Saganbacteria</taxon>
    </lineage>
</organism>
<proteinExistence type="inferred from homology"/>
<sequence>MFLVLIMFLSSGCARGNKAIQIKGSDTMVNLAEAWTEKFMEKYPESAVAVTGGGSGGGIASLISGTTDIAKASRDMHHKEILLANRRGVYPLELQVASDGVVVVVNPANPINKLTIKELSDIYTRKVKNWRELGGPDRQIVALSRERNSGTHVFFLETVVKLGQKKNPNEFAADVLMMPSSQAVVEEVISNKSAIGYIGLGYLNNRQKALAVGKDKRGPFFLPNIATVKKGEYPISRSLLFYTNGTPEARVQRFIDFVLSPDGQEIVKTMDFVPIK</sequence>
<comment type="similarity">
    <text evidence="1 4">Belongs to the PstS family.</text>
</comment>
<reference evidence="6 7" key="1">
    <citation type="journal article" date="2016" name="Nat. Commun.">
        <title>Thousands of microbial genomes shed light on interconnected biogeochemical processes in an aquifer system.</title>
        <authorList>
            <person name="Anantharaman K."/>
            <person name="Brown C.T."/>
            <person name="Hug L.A."/>
            <person name="Sharon I."/>
            <person name="Castelle C.J."/>
            <person name="Probst A.J."/>
            <person name="Thomas B.C."/>
            <person name="Singh A."/>
            <person name="Wilkins M.J."/>
            <person name="Karaoz U."/>
            <person name="Brodie E.L."/>
            <person name="Williams K.H."/>
            <person name="Hubbard S.S."/>
            <person name="Banfield J.F."/>
        </authorList>
    </citation>
    <scope>NUCLEOTIDE SEQUENCE [LARGE SCALE GENOMIC DNA]</scope>
</reference>
<dbReference type="EMBL" id="MEUG01000001">
    <property type="protein sequence ID" value="OGC27620.1"/>
    <property type="molecule type" value="Genomic_DNA"/>
</dbReference>
<dbReference type="NCBIfam" id="TIGR02136">
    <property type="entry name" value="ptsS_2"/>
    <property type="match status" value="1"/>
</dbReference>
<accession>A0A1F4T4Z6</accession>
<dbReference type="AlphaFoldDB" id="A0A1F4T4Z6"/>
<evidence type="ECO:0000256" key="3">
    <source>
        <dbReference type="ARBA" id="ARBA00022729"/>
    </source>
</evidence>
<dbReference type="InterPro" id="IPR011862">
    <property type="entry name" value="Phos-bd"/>
</dbReference>
<evidence type="ECO:0000313" key="6">
    <source>
        <dbReference type="EMBL" id="OGC27620.1"/>
    </source>
</evidence>
<dbReference type="PANTHER" id="PTHR30570:SF1">
    <property type="entry name" value="PHOSPHATE-BINDING PROTEIN PSTS"/>
    <property type="match status" value="1"/>
</dbReference>
<evidence type="ECO:0000313" key="7">
    <source>
        <dbReference type="Proteomes" id="UP000178602"/>
    </source>
</evidence>
<dbReference type="Gene3D" id="3.40.190.10">
    <property type="entry name" value="Periplasmic binding protein-like II"/>
    <property type="match status" value="2"/>
</dbReference>
<gene>
    <name evidence="6" type="ORF">A3K49_01175</name>
</gene>
<name>A0A1F4T4Z6_UNCSA</name>
<keyword evidence="2 4" id="KW-0813">Transport</keyword>
<dbReference type="PANTHER" id="PTHR30570">
    <property type="entry name" value="PERIPLASMIC PHOSPHATE BINDING COMPONENT OF PHOSPHATE ABC TRANSPORTER"/>
    <property type="match status" value="1"/>
</dbReference>
<evidence type="ECO:0000259" key="5">
    <source>
        <dbReference type="Pfam" id="PF12849"/>
    </source>
</evidence>
<dbReference type="GO" id="GO:0042301">
    <property type="term" value="F:phosphate ion binding"/>
    <property type="evidence" value="ECO:0007669"/>
    <property type="project" value="UniProtKB-UniRule"/>
</dbReference>
<comment type="caution">
    <text evidence="6">The sequence shown here is derived from an EMBL/GenBank/DDBJ whole genome shotgun (WGS) entry which is preliminary data.</text>
</comment>
<dbReference type="Pfam" id="PF12849">
    <property type="entry name" value="PBP_like_2"/>
    <property type="match status" value="1"/>
</dbReference>
<dbReference type="CDD" id="cd13653">
    <property type="entry name" value="PBP2_phosphate_like_1"/>
    <property type="match status" value="1"/>
</dbReference>
<dbReference type="InterPro" id="IPR024370">
    <property type="entry name" value="PBP_domain"/>
</dbReference>
<dbReference type="GO" id="GO:0006817">
    <property type="term" value="P:phosphate ion transport"/>
    <property type="evidence" value="ECO:0007669"/>
    <property type="project" value="UniProtKB-UniRule"/>
</dbReference>
<protein>
    <recommendedName>
        <fullName evidence="4">Phosphate-binding protein</fullName>
    </recommendedName>
</protein>
<keyword evidence="4" id="KW-0592">Phosphate transport</keyword>
<feature type="domain" description="PBP" evidence="5">
    <location>
        <begin position="18"/>
        <end position="261"/>
    </location>
</feature>
<dbReference type="SUPFAM" id="SSF53850">
    <property type="entry name" value="Periplasmic binding protein-like II"/>
    <property type="match status" value="1"/>
</dbReference>
<evidence type="ECO:0000256" key="1">
    <source>
        <dbReference type="ARBA" id="ARBA00008725"/>
    </source>
</evidence>